<dbReference type="InParanoid" id="D3BM39"/>
<comment type="caution">
    <text evidence="2">The sequence shown here is derived from an EMBL/GenBank/DDBJ whole genome shotgun (WGS) entry which is preliminary data.</text>
</comment>
<organism evidence="2 3">
    <name type="scientific">Heterostelium pallidum (strain ATCC 26659 / Pp 5 / PN500)</name>
    <name type="common">Cellular slime mold</name>
    <name type="synonym">Polysphondylium pallidum</name>
    <dbReference type="NCBI Taxonomy" id="670386"/>
    <lineage>
        <taxon>Eukaryota</taxon>
        <taxon>Amoebozoa</taxon>
        <taxon>Evosea</taxon>
        <taxon>Eumycetozoa</taxon>
        <taxon>Dictyostelia</taxon>
        <taxon>Acytosteliales</taxon>
        <taxon>Acytosteliaceae</taxon>
        <taxon>Heterostelium</taxon>
    </lineage>
</organism>
<dbReference type="RefSeq" id="XP_020429768.1">
    <property type="nucleotide sequence ID" value="XM_020582987.1"/>
</dbReference>
<protein>
    <recommendedName>
        <fullName evidence="4">VWFA domain-containing protein</fullName>
    </recommendedName>
</protein>
<dbReference type="GeneID" id="31367714"/>
<feature type="region of interest" description="Disordered" evidence="1">
    <location>
        <begin position="1"/>
        <end position="90"/>
    </location>
</feature>
<evidence type="ECO:0008006" key="4">
    <source>
        <dbReference type="Google" id="ProtNLM"/>
    </source>
</evidence>
<feature type="compositionally biased region" description="Polar residues" evidence="1">
    <location>
        <begin position="50"/>
        <end position="62"/>
    </location>
</feature>
<dbReference type="InterPro" id="IPR052969">
    <property type="entry name" value="Thr-specific_kinase-like"/>
</dbReference>
<proteinExistence type="predicted"/>
<dbReference type="STRING" id="670386.D3BM39"/>
<dbReference type="EMBL" id="ADBJ01000042">
    <property type="protein sequence ID" value="EFA77640.1"/>
    <property type="molecule type" value="Genomic_DNA"/>
</dbReference>
<dbReference type="PANTHER" id="PTHR47763">
    <property type="entry name" value="ALPHA-PROTEIN KINASE VWKA"/>
    <property type="match status" value="1"/>
</dbReference>
<feature type="region of interest" description="Disordered" evidence="1">
    <location>
        <begin position="194"/>
        <end position="232"/>
    </location>
</feature>
<dbReference type="Gene3D" id="3.40.50.410">
    <property type="entry name" value="von Willebrand factor, type A domain"/>
    <property type="match status" value="1"/>
</dbReference>
<evidence type="ECO:0000313" key="2">
    <source>
        <dbReference type="EMBL" id="EFA77640.1"/>
    </source>
</evidence>
<dbReference type="SUPFAM" id="SSF53300">
    <property type="entry name" value="vWA-like"/>
    <property type="match status" value="1"/>
</dbReference>
<evidence type="ECO:0000313" key="3">
    <source>
        <dbReference type="Proteomes" id="UP000001396"/>
    </source>
</evidence>
<reference evidence="2 3" key="1">
    <citation type="journal article" date="2011" name="Genome Res.">
        <title>Phylogeny-wide analysis of social amoeba genomes highlights ancient origins for complex intercellular communication.</title>
        <authorList>
            <person name="Heidel A.J."/>
            <person name="Lawal H.M."/>
            <person name="Felder M."/>
            <person name="Schilde C."/>
            <person name="Helps N.R."/>
            <person name="Tunggal B."/>
            <person name="Rivero F."/>
            <person name="John U."/>
            <person name="Schleicher M."/>
            <person name="Eichinger L."/>
            <person name="Platzer M."/>
            <person name="Noegel A.A."/>
            <person name="Schaap P."/>
            <person name="Gloeckner G."/>
        </authorList>
    </citation>
    <scope>NUCLEOTIDE SEQUENCE [LARGE SCALE GENOMIC DNA]</scope>
    <source>
        <strain evidence="3">ATCC 26659 / Pp 5 / PN500</strain>
    </source>
</reference>
<dbReference type="AlphaFoldDB" id="D3BM39"/>
<accession>D3BM39</accession>
<gene>
    <name evidence="2" type="ORF">PPL_12247</name>
</gene>
<dbReference type="Proteomes" id="UP000001396">
    <property type="component" value="Unassembled WGS sequence"/>
</dbReference>
<feature type="compositionally biased region" description="Low complexity" evidence="1">
    <location>
        <begin position="63"/>
        <end position="78"/>
    </location>
</feature>
<keyword evidence="3" id="KW-1185">Reference proteome</keyword>
<sequence length="232" mass="24484">MESKYVLSASSSSKKSDGGSRSGTSGGGTAGGGGAGKGPAKINVSDMDTLLNTVPRVSSGSVPTSFKKPTAPKPKSSSGGSHHVPTQSDESAMRMVFGSARVPDAMEVRFQEIGGDQVDFPAIRASECVDLLFLLDCTGSMEPYINQVKEDIVKLHEILKSKHVNLDMMFGFIRYTDFDMGANRTSVFKFTRSTSESSSSSSSSSSSKGTTTTTTTTTPYKSYSLSASSYAR</sequence>
<dbReference type="PANTHER" id="PTHR47763:SF4">
    <property type="entry name" value="ALPHA-PROTEIN KINASE VWKA"/>
    <property type="match status" value="1"/>
</dbReference>
<evidence type="ECO:0000256" key="1">
    <source>
        <dbReference type="SAM" id="MobiDB-lite"/>
    </source>
</evidence>
<name>D3BM39_HETP5</name>
<dbReference type="InterPro" id="IPR036465">
    <property type="entry name" value="vWFA_dom_sf"/>
</dbReference>
<feature type="compositionally biased region" description="Gly residues" evidence="1">
    <location>
        <begin position="20"/>
        <end position="37"/>
    </location>
</feature>